<sequence>MGSIPADAIHWDSGDWIEWHRTAAPPENPPCSAPSEDPQARLHTLRTRLLQCARAYFEMSGQHLPVYDSIAKVHAALAFDLPLDQNTCANTDGTPPQLIVIAPHGPTDVVSVDLSKAFCCLIVVRIRDNFKVEGRMMPRATLPDRTEGQIDLHWRDLPTSD</sequence>
<reference evidence="1" key="1">
    <citation type="submission" date="2021-07" db="EMBL/GenBank/DDBJ databases">
        <title>Roseobacter insulae sp. nov., isolated from a tidal flat.</title>
        <authorList>
            <person name="Park S."/>
            <person name="Yoon J.-H."/>
        </authorList>
    </citation>
    <scope>NUCLEOTIDE SEQUENCE</scope>
    <source>
        <strain evidence="1">YSTF-M11</strain>
    </source>
</reference>
<accession>A0A9X1FUY8</accession>
<keyword evidence="2" id="KW-1185">Reference proteome</keyword>
<dbReference type="AlphaFoldDB" id="A0A9X1FUY8"/>
<dbReference type="Proteomes" id="UP001138661">
    <property type="component" value="Unassembled WGS sequence"/>
</dbReference>
<evidence type="ECO:0000313" key="1">
    <source>
        <dbReference type="EMBL" id="MBW4707854.1"/>
    </source>
</evidence>
<dbReference type="EMBL" id="JAHXDN010000002">
    <property type="protein sequence ID" value="MBW4707854.1"/>
    <property type="molecule type" value="Genomic_DNA"/>
</dbReference>
<comment type="caution">
    <text evidence="1">The sequence shown here is derived from an EMBL/GenBank/DDBJ whole genome shotgun (WGS) entry which is preliminary data.</text>
</comment>
<gene>
    <name evidence="1" type="ORF">KX928_08660</name>
</gene>
<proteinExistence type="predicted"/>
<organism evidence="1 2">
    <name type="scientific">Roseobacter insulae</name>
    <dbReference type="NCBI Taxonomy" id="2859783"/>
    <lineage>
        <taxon>Bacteria</taxon>
        <taxon>Pseudomonadati</taxon>
        <taxon>Pseudomonadota</taxon>
        <taxon>Alphaproteobacteria</taxon>
        <taxon>Rhodobacterales</taxon>
        <taxon>Roseobacteraceae</taxon>
        <taxon>Roseobacter</taxon>
    </lineage>
</organism>
<protein>
    <submittedName>
        <fullName evidence="1">Uncharacterized protein</fullName>
    </submittedName>
</protein>
<name>A0A9X1FUY8_9RHOB</name>
<evidence type="ECO:0000313" key="2">
    <source>
        <dbReference type="Proteomes" id="UP001138661"/>
    </source>
</evidence>
<dbReference type="RefSeq" id="WP_219501061.1">
    <property type="nucleotide sequence ID" value="NZ_JAHXDN010000002.1"/>
</dbReference>